<keyword evidence="2" id="KW-1185">Reference proteome</keyword>
<evidence type="ECO:0000313" key="2">
    <source>
        <dbReference type="Proteomes" id="UP000299102"/>
    </source>
</evidence>
<dbReference type="GO" id="GO:0003676">
    <property type="term" value="F:nucleic acid binding"/>
    <property type="evidence" value="ECO:0007669"/>
    <property type="project" value="InterPro"/>
</dbReference>
<dbReference type="Proteomes" id="UP000299102">
    <property type="component" value="Unassembled WGS sequence"/>
</dbReference>
<dbReference type="OrthoDB" id="10017160at2759"/>
<dbReference type="GO" id="GO:0008168">
    <property type="term" value="F:methyltransferase activity"/>
    <property type="evidence" value="ECO:0007669"/>
    <property type="project" value="UniProtKB-KW"/>
</dbReference>
<proteinExistence type="predicted"/>
<dbReference type="GO" id="GO:0032259">
    <property type="term" value="P:methylation"/>
    <property type="evidence" value="ECO:0007669"/>
    <property type="project" value="UniProtKB-KW"/>
</dbReference>
<keyword evidence="1" id="KW-0808">Transferase</keyword>
<dbReference type="Gene3D" id="3.30.420.10">
    <property type="entry name" value="Ribonuclease H-like superfamily/Ribonuclease H"/>
    <property type="match status" value="1"/>
</dbReference>
<keyword evidence="1" id="KW-0489">Methyltransferase</keyword>
<protein>
    <submittedName>
        <fullName evidence="1">Histone-lysine N-methyltransferase SETMAR</fullName>
    </submittedName>
</protein>
<dbReference type="InterPro" id="IPR052709">
    <property type="entry name" value="Transposase-MT_Hybrid"/>
</dbReference>
<dbReference type="STRING" id="151549.A0A4C1TXZ9"/>
<dbReference type="InterPro" id="IPR036397">
    <property type="entry name" value="RNaseH_sf"/>
</dbReference>
<dbReference type="PANTHER" id="PTHR46060:SF1">
    <property type="entry name" value="MARINER MOS1 TRANSPOSASE-LIKE PROTEIN"/>
    <property type="match status" value="1"/>
</dbReference>
<comment type="caution">
    <text evidence="1">The sequence shown here is derived from an EMBL/GenBank/DDBJ whole genome shotgun (WGS) entry which is preliminary data.</text>
</comment>
<organism evidence="1 2">
    <name type="scientific">Eumeta variegata</name>
    <name type="common">Bagworm moth</name>
    <name type="synonym">Eumeta japonica</name>
    <dbReference type="NCBI Taxonomy" id="151549"/>
    <lineage>
        <taxon>Eukaryota</taxon>
        <taxon>Metazoa</taxon>
        <taxon>Ecdysozoa</taxon>
        <taxon>Arthropoda</taxon>
        <taxon>Hexapoda</taxon>
        <taxon>Insecta</taxon>
        <taxon>Pterygota</taxon>
        <taxon>Neoptera</taxon>
        <taxon>Endopterygota</taxon>
        <taxon>Lepidoptera</taxon>
        <taxon>Glossata</taxon>
        <taxon>Ditrysia</taxon>
        <taxon>Tineoidea</taxon>
        <taxon>Psychidae</taxon>
        <taxon>Oiketicinae</taxon>
        <taxon>Eumeta</taxon>
    </lineage>
</organism>
<gene>
    <name evidence="1" type="primary">SETMAR</name>
    <name evidence="1" type="ORF">EVAR_20457_1</name>
</gene>
<dbReference type="PANTHER" id="PTHR46060">
    <property type="entry name" value="MARINER MOS1 TRANSPOSASE-LIKE PROTEIN"/>
    <property type="match status" value="1"/>
</dbReference>
<dbReference type="AlphaFoldDB" id="A0A4C1TXZ9"/>
<reference evidence="1 2" key="1">
    <citation type="journal article" date="2019" name="Commun. Biol.">
        <title>The bagworm genome reveals a unique fibroin gene that provides high tensile strength.</title>
        <authorList>
            <person name="Kono N."/>
            <person name="Nakamura H."/>
            <person name="Ohtoshi R."/>
            <person name="Tomita M."/>
            <person name="Numata K."/>
            <person name="Arakawa K."/>
        </authorList>
    </citation>
    <scope>NUCLEOTIDE SEQUENCE [LARGE SCALE GENOMIC DNA]</scope>
</reference>
<sequence>MVAFFFRMTSHYTTIVLEDKIIVTAGWYTSNRLPIVLKKVLVKRPRSGILFHHDNALSHPARQTTKSLKKLGIEILGHSPCNSNLTPRNYYLYSKIEEKLRGKWVTNAEVAVAAYEKTVEATAKCERAKCVSQWLPQIQRDLLKLIYTIWKNNNIRMTF</sequence>
<evidence type="ECO:0000313" key="1">
    <source>
        <dbReference type="EMBL" id="GBP18925.1"/>
    </source>
</evidence>
<accession>A0A4C1TXZ9</accession>
<name>A0A4C1TXZ9_EUMVA</name>
<dbReference type="EMBL" id="BGZK01000102">
    <property type="protein sequence ID" value="GBP18925.1"/>
    <property type="molecule type" value="Genomic_DNA"/>
</dbReference>